<keyword evidence="2" id="KW-1003">Cell membrane</keyword>
<feature type="transmembrane region" description="Helical" evidence="6">
    <location>
        <begin position="83"/>
        <end position="109"/>
    </location>
</feature>
<evidence type="ECO:0008006" key="9">
    <source>
        <dbReference type="Google" id="ProtNLM"/>
    </source>
</evidence>
<dbReference type="RefSeq" id="WP_230739891.1">
    <property type="nucleotide sequence ID" value="NZ_PGCK01000001.1"/>
</dbReference>
<feature type="transmembrane region" description="Helical" evidence="6">
    <location>
        <begin position="465"/>
        <end position="487"/>
    </location>
</feature>
<feature type="transmembrane region" description="Helical" evidence="6">
    <location>
        <begin position="369"/>
        <end position="390"/>
    </location>
</feature>
<evidence type="ECO:0000256" key="4">
    <source>
        <dbReference type="ARBA" id="ARBA00022989"/>
    </source>
</evidence>
<feature type="transmembrane region" description="Helical" evidence="6">
    <location>
        <begin position="181"/>
        <end position="199"/>
    </location>
</feature>
<feature type="transmembrane region" description="Helical" evidence="6">
    <location>
        <begin position="302"/>
        <end position="320"/>
    </location>
</feature>
<keyword evidence="4 6" id="KW-1133">Transmembrane helix</keyword>
<dbReference type="EMBL" id="PGCK01000001">
    <property type="protein sequence ID" value="MCD1293718.1"/>
    <property type="molecule type" value="Genomic_DNA"/>
</dbReference>
<feature type="transmembrane region" description="Helical" evidence="6">
    <location>
        <begin position="332"/>
        <end position="348"/>
    </location>
</feature>
<comment type="subcellular location">
    <subcellularLocation>
        <location evidence="1">Cell membrane</location>
        <topology evidence="1">Multi-pass membrane protein</topology>
    </subcellularLocation>
</comment>
<proteinExistence type="predicted"/>
<evidence type="ECO:0000256" key="2">
    <source>
        <dbReference type="ARBA" id="ARBA00022475"/>
    </source>
</evidence>
<evidence type="ECO:0000256" key="3">
    <source>
        <dbReference type="ARBA" id="ARBA00022692"/>
    </source>
</evidence>
<evidence type="ECO:0000313" key="7">
    <source>
        <dbReference type="EMBL" id="MCD1293718.1"/>
    </source>
</evidence>
<feature type="transmembrane region" description="Helical" evidence="6">
    <location>
        <begin position="43"/>
        <end position="62"/>
    </location>
</feature>
<dbReference type="Proteomes" id="UP001320159">
    <property type="component" value="Unassembled WGS sequence"/>
</dbReference>
<keyword evidence="3 6" id="KW-0812">Transmembrane</keyword>
<feature type="transmembrane region" description="Helical" evidence="6">
    <location>
        <begin position="220"/>
        <end position="238"/>
    </location>
</feature>
<comment type="caution">
    <text evidence="7">The sequence shown here is derived from an EMBL/GenBank/DDBJ whole genome shotgun (WGS) entry which is preliminary data.</text>
</comment>
<dbReference type="Pfam" id="PF13440">
    <property type="entry name" value="Polysacc_synt_3"/>
    <property type="match status" value="1"/>
</dbReference>
<gene>
    <name evidence="7" type="ORF">CUJ83_01745</name>
</gene>
<dbReference type="PANTHER" id="PTHR30250">
    <property type="entry name" value="PST FAMILY PREDICTED COLANIC ACID TRANSPORTER"/>
    <property type="match status" value="1"/>
</dbReference>
<dbReference type="PANTHER" id="PTHR30250:SF11">
    <property type="entry name" value="O-ANTIGEN TRANSPORTER-RELATED"/>
    <property type="match status" value="1"/>
</dbReference>
<feature type="transmembrane region" description="Helical" evidence="6">
    <location>
        <begin position="121"/>
        <end position="145"/>
    </location>
</feature>
<dbReference type="AlphaFoldDB" id="A0AAP2RA37"/>
<keyword evidence="5 6" id="KW-0472">Membrane</keyword>
<organism evidence="7 8">
    <name type="scientific">Methanooceanicella nereidis</name>
    <dbReference type="NCBI Taxonomy" id="2052831"/>
    <lineage>
        <taxon>Archaea</taxon>
        <taxon>Methanobacteriati</taxon>
        <taxon>Methanobacteriota</taxon>
        <taxon>Stenosarchaea group</taxon>
        <taxon>Methanomicrobia</taxon>
        <taxon>Methanocellales</taxon>
        <taxon>Methanocellaceae</taxon>
        <taxon>Methanooceanicella</taxon>
    </lineage>
</organism>
<keyword evidence="8" id="KW-1185">Reference proteome</keyword>
<feature type="transmembrane region" description="Helical" evidence="6">
    <location>
        <begin position="250"/>
        <end position="269"/>
    </location>
</feature>
<feature type="transmembrane region" description="Helical" evidence="6">
    <location>
        <begin position="157"/>
        <end position="175"/>
    </location>
</feature>
<name>A0AAP2RA37_9EURY</name>
<feature type="transmembrane region" description="Helical" evidence="6">
    <location>
        <begin position="12"/>
        <end position="37"/>
    </location>
</feature>
<dbReference type="GO" id="GO:0005886">
    <property type="term" value="C:plasma membrane"/>
    <property type="evidence" value="ECO:0007669"/>
    <property type="project" value="UniProtKB-SubCell"/>
</dbReference>
<evidence type="ECO:0000313" key="8">
    <source>
        <dbReference type="Proteomes" id="UP001320159"/>
    </source>
</evidence>
<protein>
    <recommendedName>
        <fullName evidence="9">Membrane protein involved in the export of O-antigen and teichoic acid</fullName>
    </recommendedName>
</protein>
<dbReference type="InterPro" id="IPR050833">
    <property type="entry name" value="Poly_Biosynth_Transport"/>
</dbReference>
<feature type="transmembrane region" description="Helical" evidence="6">
    <location>
        <begin position="427"/>
        <end position="445"/>
    </location>
</feature>
<sequence>MSEAKKMAKDSAYVVSARVISILSSLMMGIILARLLGKDMYGLVTWAIFLEGIVFIFADLGIQESAARRIAEYRAKDMDVSGSIVTSMALKMIVGLAAVILCLLFSSYIAVSLNNHEEAIISVYACAALLSLDIISTSIYSSLYGFREMTITSYAEVIQNVSKTLLAVVLVVLGFGFKGALIGLIAGSAFLLVFYIYSFKKNVLPEIKHLRLDLTEMNHILTYGFYLGLSWAVVKVYMSFDQFYIGAKLTMGDFVCYTISMSLALLIYYGMFSLRRVLLTSFSGSVSTQNYGMTKDVFRLSIKYIAMIALPAGAGMAALSPDVISAIYGHEYIAAALVLPFLAIMGAIKTCELPAACIIDGGGKAKIGVRIAIVTAIFNVALNLALIPMYGIQGAAVASLISLGSGTIVFLFAASRSYNVRVPVKEILLISLASIIMYATVISVRSMAYSTLGLDIESSISCLTSLALCIPAGVIIYAIAILVFGVISIDDSAKIRKAVGTGLLSKPVIAVLQVSEKTRGMMPFNNIIKS</sequence>
<evidence type="ECO:0000256" key="1">
    <source>
        <dbReference type="ARBA" id="ARBA00004651"/>
    </source>
</evidence>
<accession>A0AAP2RA37</accession>
<evidence type="ECO:0000256" key="6">
    <source>
        <dbReference type="SAM" id="Phobius"/>
    </source>
</evidence>
<feature type="transmembrane region" description="Helical" evidence="6">
    <location>
        <begin position="396"/>
        <end position="415"/>
    </location>
</feature>
<evidence type="ECO:0000256" key="5">
    <source>
        <dbReference type="ARBA" id="ARBA00023136"/>
    </source>
</evidence>
<reference evidence="7 8" key="1">
    <citation type="submission" date="2017-11" db="EMBL/GenBank/DDBJ databases">
        <title>Isolation and Characterization of Family Methanocellaceae Species from Potential Methane Hydrate Area Offshore Southwestern Taiwan.</title>
        <authorList>
            <person name="Zhang W.-L."/>
            <person name="Chen W.-C."/>
            <person name="Lai M.-C."/>
            <person name="Chen S.-C."/>
        </authorList>
    </citation>
    <scope>NUCLEOTIDE SEQUENCE [LARGE SCALE GENOMIC DNA]</scope>
    <source>
        <strain evidence="7 8">CWC-04</strain>
    </source>
</reference>
<dbReference type="CDD" id="cd13128">
    <property type="entry name" value="MATE_Wzx_like"/>
    <property type="match status" value="1"/>
</dbReference>